<keyword evidence="3" id="KW-1185">Reference proteome</keyword>
<evidence type="ECO:0000313" key="2">
    <source>
        <dbReference type="EMBL" id="QDV05179.1"/>
    </source>
</evidence>
<accession>A0A518EM55</accession>
<proteinExistence type="inferred from homology"/>
<dbReference type="EMBL" id="CP036434">
    <property type="protein sequence ID" value="QDV05179.1"/>
    <property type="molecule type" value="Genomic_DNA"/>
</dbReference>
<gene>
    <name evidence="2" type="ORF">Poly30_06750</name>
</gene>
<dbReference type="Gene3D" id="3.40.30.10">
    <property type="entry name" value="Glutaredoxin"/>
    <property type="match status" value="1"/>
</dbReference>
<dbReference type="NCBIfam" id="TIGR04191">
    <property type="entry name" value="YphP_YqiW"/>
    <property type="match status" value="1"/>
</dbReference>
<evidence type="ECO:0008006" key="4">
    <source>
        <dbReference type="Google" id="ProtNLM"/>
    </source>
</evidence>
<dbReference type="AlphaFoldDB" id="A0A518EM55"/>
<dbReference type="PANTHER" id="PTHR40052:SF2">
    <property type="entry name" value="BACILLIREDOXIN BRXA"/>
    <property type="match status" value="1"/>
</dbReference>
<protein>
    <recommendedName>
        <fullName evidence="4">BrxA/BrxB family bacilliredoxin</fullName>
    </recommendedName>
</protein>
<dbReference type="RefSeq" id="WP_145194599.1">
    <property type="nucleotide sequence ID" value="NZ_CP036434.1"/>
</dbReference>
<evidence type="ECO:0000313" key="3">
    <source>
        <dbReference type="Proteomes" id="UP000320390"/>
    </source>
</evidence>
<dbReference type="Proteomes" id="UP000320390">
    <property type="component" value="Chromosome"/>
</dbReference>
<organism evidence="2 3">
    <name type="scientific">Saltatorellus ferox</name>
    <dbReference type="NCBI Taxonomy" id="2528018"/>
    <lineage>
        <taxon>Bacteria</taxon>
        <taxon>Pseudomonadati</taxon>
        <taxon>Planctomycetota</taxon>
        <taxon>Planctomycetia</taxon>
        <taxon>Planctomycetia incertae sedis</taxon>
        <taxon>Saltatorellus</taxon>
    </lineage>
</organism>
<dbReference type="InterPro" id="IPR009474">
    <property type="entry name" value="BrxB/BrxA"/>
</dbReference>
<dbReference type="OrthoDB" id="9793981at2"/>
<reference evidence="2 3" key="1">
    <citation type="submission" date="2019-02" db="EMBL/GenBank/DDBJ databases">
        <title>Deep-cultivation of Planctomycetes and their phenomic and genomic characterization uncovers novel biology.</title>
        <authorList>
            <person name="Wiegand S."/>
            <person name="Jogler M."/>
            <person name="Boedeker C."/>
            <person name="Pinto D."/>
            <person name="Vollmers J."/>
            <person name="Rivas-Marin E."/>
            <person name="Kohn T."/>
            <person name="Peeters S.H."/>
            <person name="Heuer A."/>
            <person name="Rast P."/>
            <person name="Oberbeckmann S."/>
            <person name="Bunk B."/>
            <person name="Jeske O."/>
            <person name="Meyerdierks A."/>
            <person name="Storesund J.E."/>
            <person name="Kallscheuer N."/>
            <person name="Luecker S."/>
            <person name="Lage O.M."/>
            <person name="Pohl T."/>
            <person name="Merkel B.J."/>
            <person name="Hornburger P."/>
            <person name="Mueller R.-W."/>
            <person name="Bruemmer F."/>
            <person name="Labrenz M."/>
            <person name="Spormann A.M."/>
            <person name="Op den Camp H."/>
            <person name="Overmann J."/>
            <person name="Amann R."/>
            <person name="Jetten M.S.M."/>
            <person name="Mascher T."/>
            <person name="Medema M.H."/>
            <person name="Devos D.P."/>
            <person name="Kaster A.-K."/>
            <person name="Ovreas L."/>
            <person name="Rohde M."/>
            <person name="Galperin M.Y."/>
            <person name="Jogler C."/>
        </authorList>
    </citation>
    <scope>NUCLEOTIDE SEQUENCE [LARGE SCALE GENOMIC DNA]</scope>
    <source>
        <strain evidence="2 3">Poly30</strain>
    </source>
</reference>
<name>A0A518EM55_9BACT</name>
<sequence length="136" mass="14932">MYDPQMVQPFRDELTSIGVQELLTAEDVDSAMKQPGTTLVFVNSVCGCAAGSARPGLRLSMLEGKKPDRVVTVFAGMEREATERAREYFKPYQPSSPQIGLMKDGQLVHMIQRHDIEGQGADSVGRSLAEAYAKHC</sequence>
<comment type="similarity">
    <text evidence="1">Belongs to the bacilliredoxin family.</text>
</comment>
<dbReference type="PANTHER" id="PTHR40052">
    <property type="entry name" value="UPF0403 PROTEIN YQIW-RELATED"/>
    <property type="match status" value="1"/>
</dbReference>
<evidence type="ECO:0000256" key="1">
    <source>
        <dbReference type="ARBA" id="ARBA00038305"/>
    </source>
</evidence>
<dbReference type="Pfam" id="PF06491">
    <property type="entry name" value="Disulph_isomer"/>
    <property type="match status" value="1"/>
</dbReference>